<dbReference type="EMBL" id="CP017821">
    <property type="protein sequence ID" value="APA11925.1"/>
    <property type="molecule type" value="Genomic_DNA"/>
</dbReference>
<reference evidence="3" key="1">
    <citation type="journal article" date="2017" name="Genome Biol. Evol.">
        <title>The complete genome sequence of the phytopathogenic fungus Sclerotinia sclerotiorum reveals insights into the genome architecture of broad host range pathogens.</title>
        <authorList>
            <person name="Derbyshire M."/>
            <person name="Denton-Giles M."/>
            <person name="Hegedus D."/>
            <person name="Seifbarghy S."/>
            <person name="Rollins J."/>
            <person name="van Kan J."/>
            <person name="Seidl M.F."/>
            <person name="Faino L."/>
            <person name="Mbengue M."/>
            <person name="Navaud O."/>
            <person name="Raffaele S."/>
            <person name="Hammond-Kosack K."/>
            <person name="Heard S."/>
            <person name="Oliver R."/>
        </authorList>
    </citation>
    <scope>NUCLEOTIDE SEQUENCE [LARGE SCALE GENOMIC DNA]</scope>
    <source>
        <strain evidence="3">ATCC 18683 / 1980 / Ss-1</strain>
    </source>
</reference>
<evidence type="ECO:0000256" key="1">
    <source>
        <dbReference type="SAM" id="MobiDB-lite"/>
    </source>
</evidence>
<name>A0A1D9QAF8_SCLS1</name>
<organism evidence="2 3">
    <name type="scientific">Sclerotinia sclerotiorum (strain ATCC 18683 / 1980 / Ss-1)</name>
    <name type="common">White mold</name>
    <name type="synonym">Whetzelinia sclerotiorum</name>
    <dbReference type="NCBI Taxonomy" id="665079"/>
    <lineage>
        <taxon>Eukaryota</taxon>
        <taxon>Fungi</taxon>
        <taxon>Dikarya</taxon>
        <taxon>Ascomycota</taxon>
        <taxon>Pezizomycotina</taxon>
        <taxon>Leotiomycetes</taxon>
        <taxon>Helotiales</taxon>
        <taxon>Sclerotiniaceae</taxon>
        <taxon>Sclerotinia</taxon>
    </lineage>
</organism>
<accession>A0A1D9QAF8</accession>
<feature type="compositionally biased region" description="Low complexity" evidence="1">
    <location>
        <begin position="154"/>
        <end position="170"/>
    </location>
</feature>
<evidence type="ECO:0008006" key="4">
    <source>
        <dbReference type="Google" id="ProtNLM"/>
    </source>
</evidence>
<evidence type="ECO:0000313" key="2">
    <source>
        <dbReference type="EMBL" id="APA11925.1"/>
    </source>
</evidence>
<dbReference type="Proteomes" id="UP000177798">
    <property type="component" value="Chromosome 8"/>
</dbReference>
<sequence>MTTDLRKRKEQLRLARLVEARGFEMPSCSLCDRQERKCIVSSTDSSRCAECIRQGKKCDVRGPSESDWDSLDRQKARLEQEEEEAMAKILRLRKQKRLLLERESDMLRRGLRTLDELVEVEEKERLENERMEREREQADTGPLVPAAASSNVLDNFDPSSFLSPSDPFSFQNSSGTFWGDPDSVGEMPSTSQGS</sequence>
<dbReference type="VEuPathDB" id="FungiDB:sscle_08g066950"/>
<evidence type="ECO:0000313" key="3">
    <source>
        <dbReference type="Proteomes" id="UP000177798"/>
    </source>
</evidence>
<dbReference type="KEGG" id="ssl:SS1G_05464"/>
<protein>
    <recommendedName>
        <fullName evidence="4">Zn(2)-C6 fungal-type domain-containing protein</fullName>
    </recommendedName>
</protein>
<proteinExistence type="predicted"/>
<dbReference type="RefSeq" id="XP_001594036.1">
    <property type="nucleotide sequence ID" value="XM_001593986.1"/>
</dbReference>
<dbReference type="OrthoDB" id="3555737at2759"/>
<dbReference type="OMA" id="GFEMPSC"/>
<feature type="region of interest" description="Disordered" evidence="1">
    <location>
        <begin position="124"/>
        <end position="194"/>
    </location>
</feature>
<feature type="compositionally biased region" description="Basic and acidic residues" evidence="1">
    <location>
        <begin position="124"/>
        <end position="138"/>
    </location>
</feature>
<dbReference type="AlphaFoldDB" id="A0A1D9QAF8"/>
<gene>
    <name evidence="2" type="ORF">sscle_08g066950</name>
</gene>